<proteinExistence type="predicted"/>
<dbReference type="SUPFAM" id="SSF47473">
    <property type="entry name" value="EF-hand"/>
    <property type="match status" value="1"/>
</dbReference>
<dbReference type="GeneID" id="118430250"/>
<dbReference type="Pfam" id="PF13405">
    <property type="entry name" value="EF-hand_6"/>
    <property type="match status" value="1"/>
</dbReference>
<dbReference type="InterPro" id="IPR011992">
    <property type="entry name" value="EF-hand-dom_pair"/>
</dbReference>
<feature type="compositionally biased region" description="Polar residues" evidence="2">
    <location>
        <begin position="226"/>
        <end position="242"/>
    </location>
</feature>
<evidence type="ECO:0000259" key="3">
    <source>
        <dbReference type="PROSITE" id="PS50222"/>
    </source>
</evidence>
<dbReference type="AlphaFoldDB" id="A0A9J7NBT8"/>
<gene>
    <name evidence="5" type="primary">LOC118430250</name>
</gene>
<dbReference type="SMART" id="SM00054">
    <property type="entry name" value="EFh"/>
    <property type="match status" value="3"/>
</dbReference>
<reference evidence="5" key="2">
    <citation type="submission" date="2025-08" db="UniProtKB">
        <authorList>
            <consortium name="RefSeq"/>
        </authorList>
    </citation>
    <scope>IDENTIFICATION</scope>
    <source>
        <strain evidence="5">S238N-H82</strain>
        <tissue evidence="5">Testes</tissue>
    </source>
</reference>
<dbReference type="KEGG" id="bfo:118430250"/>
<keyword evidence="1" id="KW-0106">Calcium</keyword>
<dbReference type="RefSeq" id="XP_035696856.1">
    <property type="nucleotide sequence ID" value="XM_035840963.1"/>
</dbReference>
<evidence type="ECO:0000256" key="2">
    <source>
        <dbReference type="SAM" id="MobiDB-lite"/>
    </source>
</evidence>
<evidence type="ECO:0000313" key="4">
    <source>
        <dbReference type="Proteomes" id="UP000001554"/>
    </source>
</evidence>
<dbReference type="GO" id="GO:0005509">
    <property type="term" value="F:calcium ion binding"/>
    <property type="evidence" value="ECO:0007669"/>
    <property type="project" value="InterPro"/>
</dbReference>
<protein>
    <submittedName>
        <fullName evidence="5">Uncharacterized protein LOC118430250 isoform X1</fullName>
    </submittedName>
</protein>
<evidence type="ECO:0000256" key="1">
    <source>
        <dbReference type="ARBA" id="ARBA00022837"/>
    </source>
</evidence>
<keyword evidence="4" id="KW-1185">Reference proteome</keyword>
<feature type="compositionally biased region" description="Basic residues" evidence="2">
    <location>
        <begin position="202"/>
        <end position="216"/>
    </location>
</feature>
<evidence type="ECO:0000313" key="5">
    <source>
        <dbReference type="RefSeq" id="XP_035696856.1"/>
    </source>
</evidence>
<sequence>MATAQVHHGGRLSHLYGPNRRDPAVKLQKVLQADNVLSKDGPFSKCRTRWSTTYSADYWNFLLRWSIHPTWTSHKQNATNLRLDRHDRDVSTKNQSLVQESYTDKGPYQPHYAREDRTCNIPDFNKDFRSKEEDGNNTTYAKAHSAKILERFQKTHKGLYGEQLRRRQQTTAYLLKTHFNLGLDSDSHFNTETEASYQTSAKQRRRGKSARAKSARRTGGTAPERSATNLTTTGETNKQSSGEGKKKQRRRSSARVRSARRLKPVHPAGIVTKVFKDYSHVIPKPRDDTCAVPDRSCSPVMQLRSAMRTEACRLSRLPPDPNSTDLLKVFRQYDKDGSGFLTRADLLKACVQLFGRAFTEEDLGRLLWDDCVTEAGTIDYVLFLTHLTALWSRLKPDGTYVSLQRADYRPLGGEERRDTEVDRMVCKFDRFRNKSDSLRRQWRPSQPDAAQESDFVLGYNRDHILSLYGKDFPKFRARDMSGCQHSHAPPDAQMWDVMHRQPGLGLSTTSYDNTIRGWLTPRVASEKLQKKRDFRNKMKDLMDTSSVGMGSGKDDNADDLKRSIMGADYKTPPPEFMVSPVGPPVSKYPFLDFNYRQGDKNYMSSEHHGSYQPAPTEEYTVEKLQQRHDLVSGRVEDCRKTHFELWSGSSPGDQPGTVASSSYSWPTENGSEAPAGCVTLPSRERDPLHAVLKKAILPADPAVTGRLDKETLQRICKSLGVATDTENFQTIMKECQVGEKGLIDYNEFIWRLVAVPKDKVRQGAPPAASTMQVDYTPLEQRRLTSAQKRTVQKVAKLQKPVPSHLFHTDPDVGPFLSTTARDFTTPGKAQGSNQSQQ</sequence>
<name>A0A9J7NBT8_BRAFL</name>
<dbReference type="OrthoDB" id="26525at2759"/>
<feature type="compositionally biased region" description="Basic residues" evidence="2">
    <location>
        <begin position="246"/>
        <end position="263"/>
    </location>
</feature>
<reference evidence="4" key="1">
    <citation type="journal article" date="2020" name="Nat. Ecol. Evol.">
        <title>Deeply conserved synteny resolves early events in vertebrate evolution.</title>
        <authorList>
            <person name="Simakov O."/>
            <person name="Marletaz F."/>
            <person name="Yue J.X."/>
            <person name="O'Connell B."/>
            <person name="Jenkins J."/>
            <person name="Brandt A."/>
            <person name="Calef R."/>
            <person name="Tung C.H."/>
            <person name="Huang T.K."/>
            <person name="Schmutz J."/>
            <person name="Satoh N."/>
            <person name="Yu J.K."/>
            <person name="Putnam N.H."/>
            <person name="Green R.E."/>
            <person name="Rokhsar D.S."/>
        </authorList>
    </citation>
    <scope>NUCLEOTIDE SEQUENCE [LARGE SCALE GENOMIC DNA]</scope>
    <source>
        <strain evidence="4">S238N-H82</strain>
    </source>
</reference>
<feature type="region of interest" description="Disordered" evidence="2">
    <location>
        <begin position="646"/>
        <end position="666"/>
    </location>
</feature>
<dbReference type="InterPro" id="IPR018247">
    <property type="entry name" value="EF_Hand_1_Ca_BS"/>
</dbReference>
<dbReference type="Gene3D" id="1.10.238.10">
    <property type="entry name" value="EF-hand"/>
    <property type="match status" value="2"/>
</dbReference>
<feature type="region of interest" description="Disordered" evidence="2">
    <location>
        <begin position="806"/>
        <end position="837"/>
    </location>
</feature>
<dbReference type="InterPro" id="IPR002048">
    <property type="entry name" value="EF_hand_dom"/>
</dbReference>
<dbReference type="Proteomes" id="UP000001554">
    <property type="component" value="Chromosome 1"/>
</dbReference>
<dbReference type="CDD" id="cd00051">
    <property type="entry name" value="EFh"/>
    <property type="match status" value="1"/>
</dbReference>
<organism evidence="4 5">
    <name type="scientific">Branchiostoma floridae</name>
    <name type="common">Florida lancelet</name>
    <name type="synonym">Amphioxus</name>
    <dbReference type="NCBI Taxonomy" id="7739"/>
    <lineage>
        <taxon>Eukaryota</taxon>
        <taxon>Metazoa</taxon>
        <taxon>Chordata</taxon>
        <taxon>Cephalochordata</taxon>
        <taxon>Leptocardii</taxon>
        <taxon>Amphioxiformes</taxon>
        <taxon>Branchiostomatidae</taxon>
        <taxon>Branchiostoma</taxon>
    </lineage>
</organism>
<dbReference type="PROSITE" id="PS00018">
    <property type="entry name" value="EF_HAND_1"/>
    <property type="match status" value="1"/>
</dbReference>
<feature type="compositionally biased region" description="Polar residues" evidence="2">
    <location>
        <begin position="647"/>
        <end position="666"/>
    </location>
</feature>
<dbReference type="PROSITE" id="PS50222">
    <property type="entry name" value="EF_HAND_2"/>
    <property type="match status" value="1"/>
</dbReference>
<accession>A0A9J7NBT8</accession>
<feature type="domain" description="EF-hand" evidence="3">
    <location>
        <begin position="321"/>
        <end position="356"/>
    </location>
</feature>
<feature type="region of interest" description="Disordered" evidence="2">
    <location>
        <begin position="1"/>
        <end position="20"/>
    </location>
</feature>
<feature type="region of interest" description="Disordered" evidence="2">
    <location>
        <begin position="184"/>
        <end position="263"/>
    </location>
</feature>